<organism evidence="1 2">
    <name type="scientific">Sphenostylis stenocarpa</name>
    <dbReference type="NCBI Taxonomy" id="92480"/>
    <lineage>
        <taxon>Eukaryota</taxon>
        <taxon>Viridiplantae</taxon>
        <taxon>Streptophyta</taxon>
        <taxon>Embryophyta</taxon>
        <taxon>Tracheophyta</taxon>
        <taxon>Spermatophyta</taxon>
        <taxon>Magnoliopsida</taxon>
        <taxon>eudicotyledons</taxon>
        <taxon>Gunneridae</taxon>
        <taxon>Pentapetalae</taxon>
        <taxon>rosids</taxon>
        <taxon>fabids</taxon>
        <taxon>Fabales</taxon>
        <taxon>Fabaceae</taxon>
        <taxon>Papilionoideae</taxon>
        <taxon>50 kb inversion clade</taxon>
        <taxon>NPAAA clade</taxon>
        <taxon>indigoferoid/millettioid clade</taxon>
        <taxon>Phaseoleae</taxon>
        <taxon>Sphenostylis</taxon>
    </lineage>
</organism>
<proteinExistence type="predicted"/>
<evidence type="ECO:0000313" key="1">
    <source>
        <dbReference type="EMBL" id="CAJ1972698.1"/>
    </source>
</evidence>
<dbReference type="EMBL" id="OY731405">
    <property type="protein sequence ID" value="CAJ1972698.1"/>
    <property type="molecule type" value="Genomic_DNA"/>
</dbReference>
<dbReference type="AlphaFoldDB" id="A0AA86VSQ0"/>
<reference evidence="1" key="1">
    <citation type="submission" date="2023-10" db="EMBL/GenBank/DDBJ databases">
        <authorList>
            <person name="Domelevo Entfellner J.-B."/>
        </authorList>
    </citation>
    <scope>NUCLEOTIDE SEQUENCE</scope>
</reference>
<protein>
    <submittedName>
        <fullName evidence="1">Uncharacterized protein</fullName>
    </submittedName>
</protein>
<gene>
    <name evidence="1" type="ORF">AYBTSS11_LOCUS24750</name>
</gene>
<dbReference type="Gramene" id="rna-AYBTSS11_LOCUS24750">
    <property type="protein sequence ID" value="CAJ1972698.1"/>
    <property type="gene ID" value="gene-AYBTSS11_LOCUS24750"/>
</dbReference>
<dbReference type="Proteomes" id="UP001189624">
    <property type="component" value="Chromosome 8"/>
</dbReference>
<feature type="non-terminal residue" evidence="1">
    <location>
        <position position="87"/>
    </location>
</feature>
<accession>A0AA86VSQ0</accession>
<keyword evidence="2" id="KW-1185">Reference proteome</keyword>
<name>A0AA86VSQ0_9FABA</name>
<sequence length="87" mass="9750">MKPPLIDKQLSHDSNMSPTFFKEFLEARRRICATTDVKRSHLSLNSPASTSSGHSMNLLLLNFEENKRVPRSTTLASSGFSNRSRIG</sequence>
<evidence type="ECO:0000313" key="2">
    <source>
        <dbReference type="Proteomes" id="UP001189624"/>
    </source>
</evidence>